<dbReference type="EMBL" id="NMUH01000810">
    <property type="protein sequence ID" value="MQL85131.1"/>
    <property type="molecule type" value="Genomic_DNA"/>
</dbReference>
<evidence type="ECO:0000313" key="1">
    <source>
        <dbReference type="EMBL" id="MQL85131.1"/>
    </source>
</evidence>
<gene>
    <name evidence="1" type="ORF">Taro_017649</name>
</gene>
<organism evidence="1 2">
    <name type="scientific">Colocasia esculenta</name>
    <name type="common">Wild taro</name>
    <name type="synonym">Arum esculentum</name>
    <dbReference type="NCBI Taxonomy" id="4460"/>
    <lineage>
        <taxon>Eukaryota</taxon>
        <taxon>Viridiplantae</taxon>
        <taxon>Streptophyta</taxon>
        <taxon>Embryophyta</taxon>
        <taxon>Tracheophyta</taxon>
        <taxon>Spermatophyta</taxon>
        <taxon>Magnoliopsida</taxon>
        <taxon>Liliopsida</taxon>
        <taxon>Araceae</taxon>
        <taxon>Aroideae</taxon>
        <taxon>Colocasieae</taxon>
        <taxon>Colocasia</taxon>
    </lineage>
</organism>
<proteinExistence type="predicted"/>
<protein>
    <submittedName>
        <fullName evidence="1">Uncharacterized protein</fullName>
    </submittedName>
</protein>
<evidence type="ECO:0000313" key="2">
    <source>
        <dbReference type="Proteomes" id="UP000652761"/>
    </source>
</evidence>
<keyword evidence="2" id="KW-1185">Reference proteome</keyword>
<comment type="caution">
    <text evidence="1">The sequence shown here is derived from an EMBL/GenBank/DDBJ whole genome shotgun (WGS) entry which is preliminary data.</text>
</comment>
<dbReference type="AlphaFoldDB" id="A0A843UP77"/>
<dbReference type="OrthoDB" id="684301at2759"/>
<reference evidence="1" key="1">
    <citation type="submission" date="2017-07" db="EMBL/GenBank/DDBJ databases">
        <title>Taro Niue Genome Assembly and Annotation.</title>
        <authorList>
            <person name="Atibalentja N."/>
            <person name="Keating K."/>
            <person name="Fields C.J."/>
        </authorList>
    </citation>
    <scope>NUCLEOTIDE SEQUENCE</scope>
    <source>
        <strain evidence="1">Niue_2</strain>
        <tissue evidence="1">Leaf</tissue>
    </source>
</reference>
<accession>A0A843UP77</accession>
<sequence length="217" mass="24459">MIPILEVVNRITGLRDYGRPVSGYTYPCYRYLAHRLLSLTVGQRSSLVPRVDLQESLGLVQTGREEGEMADEQLDRLVRCSRESLASSPGAQANLDLRRFLTFLGRLLFATRGDVVHCQFLPLLEDLDQVWTYLHLPSLGRGILERPSLVPLARRWVPCRDTHPLEEQLASIQEAIDVYPQLDVDTRDLSQGIVLPVWDSVSTHLMGRSTHSGISVT</sequence>
<dbReference type="Proteomes" id="UP000652761">
    <property type="component" value="Unassembled WGS sequence"/>
</dbReference>
<name>A0A843UP77_COLES</name>